<dbReference type="EMBL" id="KZ613777">
    <property type="protein sequence ID" value="PMD63915.1"/>
    <property type="molecule type" value="Genomic_DNA"/>
</dbReference>
<organism evidence="2 3">
    <name type="scientific">Hyaloscypha bicolor E</name>
    <dbReference type="NCBI Taxonomy" id="1095630"/>
    <lineage>
        <taxon>Eukaryota</taxon>
        <taxon>Fungi</taxon>
        <taxon>Dikarya</taxon>
        <taxon>Ascomycota</taxon>
        <taxon>Pezizomycotina</taxon>
        <taxon>Leotiomycetes</taxon>
        <taxon>Helotiales</taxon>
        <taxon>Hyaloscyphaceae</taxon>
        <taxon>Hyaloscypha</taxon>
        <taxon>Hyaloscypha bicolor</taxon>
    </lineage>
</organism>
<evidence type="ECO:0000256" key="1">
    <source>
        <dbReference type="SAM" id="MobiDB-lite"/>
    </source>
</evidence>
<dbReference type="Proteomes" id="UP000235371">
    <property type="component" value="Unassembled WGS sequence"/>
</dbReference>
<evidence type="ECO:0000313" key="3">
    <source>
        <dbReference type="Proteomes" id="UP000235371"/>
    </source>
</evidence>
<dbReference type="RefSeq" id="XP_024740819.1">
    <property type="nucleotide sequence ID" value="XM_024888334.1"/>
</dbReference>
<feature type="region of interest" description="Disordered" evidence="1">
    <location>
        <begin position="1"/>
        <end position="64"/>
    </location>
</feature>
<feature type="compositionally biased region" description="Polar residues" evidence="1">
    <location>
        <begin position="19"/>
        <end position="31"/>
    </location>
</feature>
<feature type="compositionally biased region" description="Low complexity" evidence="1">
    <location>
        <begin position="1"/>
        <end position="18"/>
    </location>
</feature>
<feature type="compositionally biased region" description="Basic and acidic residues" evidence="1">
    <location>
        <begin position="55"/>
        <end position="64"/>
    </location>
</feature>
<keyword evidence="3" id="KW-1185">Reference proteome</keyword>
<gene>
    <name evidence="2" type="ORF">K444DRAFT_714793</name>
</gene>
<reference evidence="2 3" key="1">
    <citation type="submission" date="2016-04" db="EMBL/GenBank/DDBJ databases">
        <title>A degradative enzymes factory behind the ericoid mycorrhizal symbiosis.</title>
        <authorList>
            <consortium name="DOE Joint Genome Institute"/>
            <person name="Martino E."/>
            <person name="Morin E."/>
            <person name="Grelet G."/>
            <person name="Kuo A."/>
            <person name="Kohler A."/>
            <person name="Daghino S."/>
            <person name="Barry K."/>
            <person name="Choi C."/>
            <person name="Cichocki N."/>
            <person name="Clum A."/>
            <person name="Copeland A."/>
            <person name="Hainaut M."/>
            <person name="Haridas S."/>
            <person name="Labutti K."/>
            <person name="Lindquist E."/>
            <person name="Lipzen A."/>
            <person name="Khouja H.-R."/>
            <person name="Murat C."/>
            <person name="Ohm R."/>
            <person name="Olson A."/>
            <person name="Spatafora J."/>
            <person name="Veneault-Fourrey C."/>
            <person name="Henrissat B."/>
            <person name="Grigoriev I."/>
            <person name="Martin F."/>
            <person name="Perotto S."/>
        </authorList>
    </citation>
    <scope>NUCLEOTIDE SEQUENCE [LARGE SCALE GENOMIC DNA]</scope>
    <source>
        <strain evidence="2 3">E</strain>
    </source>
</reference>
<protein>
    <submittedName>
        <fullName evidence="2">Uncharacterized protein</fullName>
    </submittedName>
</protein>
<evidence type="ECO:0000313" key="2">
    <source>
        <dbReference type="EMBL" id="PMD63915.1"/>
    </source>
</evidence>
<dbReference type="AlphaFoldDB" id="A0A2J6TLL5"/>
<sequence>MATAASATRRLSRNAASLFRQSSESQPNHTNDIMAALGNSEEHKYQVQDDEDNDNDRLPKDKEGTYPKDLVLVLSKVLFKIWLIVDSRESPLTIEHVVEWEVPKFLATYFAERQQLSKVLTVTGELTNAEAQNFRDYLVQTFPEISPIY</sequence>
<dbReference type="GeneID" id="36596410"/>
<name>A0A2J6TLL5_9HELO</name>
<dbReference type="InParanoid" id="A0A2J6TLL5"/>
<accession>A0A2J6TLL5</accession>
<dbReference type="OrthoDB" id="1577640at2759"/>
<proteinExistence type="predicted"/>